<dbReference type="eggNOG" id="COG3524">
    <property type="taxonomic scope" value="Bacteria"/>
</dbReference>
<comment type="caution">
    <text evidence="3">The sequence shown here is derived from an EMBL/GenBank/DDBJ whole genome shotgun (WGS) entry which is preliminary data.</text>
</comment>
<keyword evidence="1" id="KW-0175">Coiled coil</keyword>
<keyword evidence="2" id="KW-0472">Membrane</keyword>
<accession>A0A074J7P6</accession>
<dbReference type="STRING" id="1353537.TP2_17630"/>
<dbReference type="Proteomes" id="UP000027432">
    <property type="component" value="Unassembled WGS sequence"/>
</dbReference>
<name>A0A074J7P6_9RHOB</name>
<feature type="coiled-coil region" evidence="1">
    <location>
        <begin position="238"/>
        <end position="265"/>
    </location>
</feature>
<keyword evidence="4" id="KW-1185">Reference proteome</keyword>
<protein>
    <recommendedName>
        <fullName evidence="5">Sugar transporter</fullName>
    </recommendedName>
</protein>
<feature type="transmembrane region" description="Helical" evidence="2">
    <location>
        <begin position="404"/>
        <end position="426"/>
    </location>
</feature>
<reference evidence="3 4" key="1">
    <citation type="submission" date="2013-07" db="EMBL/GenBank/DDBJ databases">
        <title>Thioclava pacifica DSM 10166 Genome Sequencing.</title>
        <authorList>
            <person name="Lai Q."/>
            <person name="Shao Z."/>
        </authorList>
    </citation>
    <scope>NUCLEOTIDE SEQUENCE [LARGE SCALE GENOMIC DNA]</scope>
    <source>
        <strain evidence="3 4">DSM 10166</strain>
    </source>
</reference>
<sequence length="432" mass="47457">MEAILGALAKEKAKDGEIPEAPKLQALREPHTEVARVETHPVPARRIEPAVPGPVVPPRPARRSAWRLRHTLLALSFVLFVLVPTLGAATYLWGKAADQFVSRLGFTVQREEAGPTVDLLGGLSSLSGSSSSDTDILHAFIQSPTLVTELDAALDLRAIWSRGRGDYVFGLAPDATLEDLVAYWGRMVRVGQGAGAGLLDIEVRAFDPTDAQRIAQALLDRSSEMINRLSAIAREDAIAHARGELDRAEARLSAARMELTDFRNTHQLISPEMDLQSQAGVLGTLEEQQAQVMIDIDLLRDTVRNASDPRLKQAERRLAVIEERIRAEREKLGIGQRAEGAQAYADIVGEFERLMAERDFAERAYAATLANYDAAAAEARRKSRYLAAYMEPTLAESAEYPRRAMLLAMVAGTLFLLWAIGTLAGYSVRDRR</sequence>
<gene>
    <name evidence="3" type="ORF">TP2_17630</name>
</gene>
<feature type="transmembrane region" description="Helical" evidence="2">
    <location>
        <begin position="72"/>
        <end position="93"/>
    </location>
</feature>
<dbReference type="GO" id="GO:0004713">
    <property type="term" value="F:protein tyrosine kinase activity"/>
    <property type="evidence" value="ECO:0007669"/>
    <property type="project" value="TreeGrafter"/>
</dbReference>
<dbReference type="PANTHER" id="PTHR32309:SF13">
    <property type="entry name" value="FERRIC ENTEROBACTIN TRANSPORT PROTEIN FEPE"/>
    <property type="match status" value="1"/>
</dbReference>
<evidence type="ECO:0008006" key="5">
    <source>
        <dbReference type="Google" id="ProtNLM"/>
    </source>
</evidence>
<evidence type="ECO:0000313" key="4">
    <source>
        <dbReference type="Proteomes" id="UP000027432"/>
    </source>
</evidence>
<proteinExistence type="predicted"/>
<organism evidence="3 4">
    <name type="scientific">Thioclava pacifica DSM 10166</name>
    <dbReference type="NCBI Taxonomy" id="1353537"/>
    <lineage>
        <taxon>Bacteria</taxon>
        <taxon>Pseudomonadati</taxon>
        <taxon>Pseudomonadota</taxon>
        <taxon>Alphaproteobacteria</taxon>
        <taxon>Rhodobacterales</taxon>
        <taxon>Paracoccaceae</taxon>
        <taxon>Thioclava</taxon>
    </lineage>
</organism>
<dbReference type="PANTHER" id="PTHR32309">
    <property type="entry name" value="TYROSINE-PROTEIN KINASE"/>
    <property type="match status" value="1"/>
</dbReference>
<evidence type="ECO:0000313" key="3">
    <source>
        <dbReference type="EMBL" id="KEO53536.1"/>
    </source>
</evidence>
<keyword evidence="2" id="KW-1133">Transmembrane helix</keyword>
<evidence type="ECO:0000256" key="2">
    <source>
        <dbReference type="SAM" id="Phobius"/>
    </source>
</evidence>
<keyword evidence="2" id="KW-0812">Transmembrane</keyword>
<dbReference type="GO" id="GO:0005886">
    <property type="term" value="C:plasma membrane"/>
    <property type="evidence" value="ECO:0007669"/>
    <property type="project" value="TreeGrafter"/>
</dbReference>
<dbReference type="AlphaFoldDB" id="A0A074J7P6"/>
<dbReference type="InterPro" id="IPR050445">
    <property type="entry name" value="Bact_polysacc_biosynth/exp"/>
</dbReference>
<dbReference type="EMBL" id="AUND01000013">
    <property type="protein sequence ID" value="KEO53536.1"/>
    <property type="molecule type" value="Genomic_DNA"/>
</dbReference>
<evidence type="ECO:0000256" key="1">
    <source>
        <dbReference type="SAM" id="Coils"/>
    </source>
</evidence>